<proteinExistence type="predicted"/>
<gene>
    <name evidence="1" type="ORF">CU097_002137</name>
</gene>
<name>A0A367K926_RHIAZ</name>
<comment type="caution">
    <text evidence="1">The sequence shown here is derived from an EMBL/GenBank/DDBJ whole genome shotgun (WGS) entry which is preliminary data.</text>
</comment>
<dbReference type="EMBL" id="PJQL01000179">
    <property type="protein sequence ID" value="RCH98666.1"/>
    <property type="molecule type" value="Genomic_DNA"/>
</dbReference>
<accession>A0A367K926</accession>
<evidence type="ECO:0000313" key="1">
    <source>
        <dbReference type="EMBL" id="RCH98666.1"/>
    </source>
</evidence>
<keyword evidence="2" id="KW-1185">Reference proteome</keyword>
<feature type="non-terminal residue" evidence="1">
    <location>
        <position position="60"/>
    </location>
</feature>
<sequence length="60" mass="6902">MIDEDVTPIISLIRVMSAASLEYRRRNSFRGQGRFKNVLADINKFRMSKQLQTEAIGAEE</sequence>
<dbReference type="Proteomes" id="UP000252139">
    <property type="component" value="Unassembled WGS sequence"/>
</dbReference>
<protein>
    <submittedName>
        <fullName evidence="1">Uncharacterized protein</fullName>
    </submittedName>
</protein>
<organism evidence="1 2">
    <name type="scientific">Rhizopus azygosporus</name>
    <name type="common">Rhizopus microsporus var. azygosporus</name>
    <dbReference type="NCBI Taxonomy" id="86630"/>
    <lineage>
        <taxon>Eukaryota</taxon>
        <taxon>Fungi</taxon>
        <taxon>Fungi incertae sedis</taxon>
        <taxon>Mucoromycota</taxon>
        <taxon>Mucoromycotina</taxon>
        <taxon>Mucoromycetes</taxon>
        <taxon>Mucorales</taxon>
        <taxon>Mucorineae</taxon>
        <taxon>Rhizopodaceae</taxon>
        <taxon>Rhizopus</taxon>
    </lineage>
</organism>
<evidence type="ECO:0000313" key="2">
    <source>
        <dbReference type="Proteomes" id="UP000252139"/>
    </source>
</evidence>
<dbReference type="AlphaFoldDB" id="A0A367K926"/>
<reference evidence="1 2" key="1">
    <citation type="journal article" date="2018" name="G3 (Bethesda)">
        <title>Phylogenetic and Phylogenomic Definition of Rhizopus Species.</title>
        <authorList>
            <person name="Gryganskyi A.P."/>
            <person name="Golan J."/>
            <person name="Dolatabadi S."/>
            <person name="Mondo S."/>
            <person name="Robb S."/>
            <person name="Idnurm A."/>
            <person name="Muszewska A."/>
            <person name="Steczkiewicz K."/>
            <person name="Masonjones S."/>
            <person name="Liao H.L."/>
            <person name="Gajdeczka M.T."/>
            <person name="Anike F."/>
            <person name="Vuek A."/>
            <person name="Anishchenko I.M."/>
            <person name="Voigt K."/>
            <person name="de Hoog G.S."/>
            <person name="Smith M.E."/>
            <person name="Heitman J."/>
            <person name="Vilgalys R."/>
            <person name="Stajich J.E."/>
        </authorList>
    </citation>
    <scope>NUCLEOTIDE SEQUENCE [LARGE SCALE GENOMIC DNA]</scope>
    <source>
        <strain evidence="1 2">CBS 357.93</strain>
    </source>
</reference>